<gene>
    <name evidence="2" type="ORF">CYNAS_LOCUS14983</name>
</gene>
<dbReference type="AlphaFoldDB" id="A0AA36H3C9"/>
<evidence type="ECO:0000313" key="3">
    <source>
        <dbReference type="Proteomes" id="UP001176961"/>
    </source>
</evidence>
<comment type="caution">
    <text evidence="2">The sequence shown here is derived from an EMBL/GenBank/DDBJ whole genome shotgun (WGS) entry which is preliminary data.</text>
</comment>
<dbReference type="Proteomes" id="UP001176961">
    <property type="component" value="Unassembled WGS sequence"/>
</dbReference>
<proteinExistence type="predicted"/>
<evidence type="ECO:0000256" key="1">
    <source>
        <dbReference type="SAM" id="MobiDB-lite"/>
    </source>
</evidence>
<protein>
    <submittedName>
        <fullName evidence="2">Uncharacterized protein</fullName>
    </submittedName>
</protein>
<sequence length="84" mass="9769">MRTAYNCPAWSSDAPIRRYLPIRVHSQRRLPNGKQLGHAQHQQLHDTSTFKDNRTSSLLCPHFPSRELCFTHLSSASYHKLNVR</sequence>
<reference evidence="2" key="1">
    <citation type="submission" date="2023-07" db="EMBL/GenBank/DDBJ databases">
        <authorList>
            <consortium name="CYATHOMIX"/>
        </authorList>
    </citation>
    <scope>NUCLEOTIDE SEQUENCE</scope>
    <source>
        <strain evidence="2">N/A</strain>
    </source>
</reference>
<dbReference type="EMBL" id="CATQJL010000305">
    <property type="protein sequence ID" value="CAJ0603000.1"/>
    <property type="molecule type" value="Genomic_DNA"/>
</dbReference>
<organism evidence="2 3">
    <name type="scientific">Cylicocyclus nassatus</name>
    <name type="common">Nematode worm</name>
    <dbReference type="NCBI Taxonomy" id="53992"/>
    <lineage>
        <taxon>Eukaryota</taxon>
        <taxon>Metazoa</taxon>
        <taxon>Ecdysozoa</taxon>
        <taxon>Nematoda</taxon>
        <taxon>Chromadorea</taxon>
        <taxon>Rhabditida</taxon>
        <taxon>Rhabditina</taxon>
        <taxon>Rhabditomorpha</taxon>
        <taxon>Strongyloidea</taxon>
        <taxon>Strongylidae</taxon>
        <taxon>Cylicocyclus</taxon>
    </lineage>
</organism>
<evidence type="ECO:0000313" key="2">
    <source>
        <dbReference type="EMBL" id="CAJ0603000.1"/>
    </source>
</evidence>
<feature type="region of interest" description="Disordered" evidence="1">
    <location>
        <begin position="32"/>
        <end position="53"/>
    </location>
</feature>
<keyword evidence="3" id="KW-1185">Reference proteome</keyword>
<accession>A0AA36H3C9</accession>
<name>A0AA36H3C9_CYLNA</name>